<reference evidence="2 3" key="1">
    <citation type="journal article" date="2021" name="Nat. Commun.">
        <title>Incipient diploidization of the medicinal plant Perilla within 10,000 years.</title>
        <authorList>
            <person name="Zhang Y."/>
            <person name="Shen Q."/>
            <person name="Leng L."/>
            <person name="Zhang D."/>
            <person name="Chen S."/>
            <person name="Shi Y."/>
            <person name="Ning Z."/>
            <person name="Chen S."/>
        </authorList>
    </citation>
    <scope>NUCLEOTIDE SEQUENCE [LARGE SCALE GENOMIC DNA]</scope>
    <source>
        <strain evidence="3">cv. PC099</strain>
    </source>
</reference>
<dbReference type="EMBL" id="SDAM02004335">
    <property type="protein sequence ID" value="KAH6820181.1"/>
    <property type="molecule type" value="Genomic_DNA"/>
</dbReference>
<feature type="region of interest" description="Disordered" evidence="1">
    <location>
        <begin position="121"/>
        <end position="149"/>
    </location>
</feature>
<dbReference type="InterPro" id="IPR011990">
    <property type="entry name" value="TPR-like_helical_dom_sf"/>
</dbReference>
<proteinExistence type="predicted"/>
<dbReference type="SUPFAM" id="SSF48452">
    <property type="entry name" value="TPR-like"/>
    <property type="match status" value="1"/>
</dbReference>
<dbReference type="AlphaFoldDB" id="A0AAD4NYZ2"/>
<feature type="compositionally biased region" description="Polar residues" evidence="1">
    <location>
        <begin position="1"/>
        <end position="11"/>
    </location>
</feature>
<feature type="region of interest" description="Disordered" evidence="1">
    <location>
        <begin position="1"/>
        <end position="32"/>
    </location>
</feature>
<protein>
    <submittedName>
        <fullName evidence="2">Uncharacterized protein</fullName>
    </submittedName>
</protein>
<comment type="caution">
    <text evidence="2">The sequence shown here is derived from an EMBL/GenBank/DDBJ whole genome shotgun (WGS) entry which is preliminary data.</text>
</comment>
<gene>
    <name evidence="2" type="ORF">C2S53_000685</name>
</gene>
<evidence type="ECO:0000313" key="2">
    <source>
        <dbReference type="EMBL" id="KAH6820181.1"/>
    </source>
</evidence>
<keyword evidence="3" id="KW-1185">Reference proteome</keyword>
<organism evidence="2 3">
    <name type="scientific">Perilla frutescens var. hirtella</name>
    <name type="common">Perilla citriodora</name>
    <name type="synonym">Perilla setoyensis</name>
    <dbReference type="NCBI Taxonomy" id="608512"/>
    <lineage>
        <taxon>Eukaryota</taxon>
        <taxon>Viridiplantae</taxon>
        <taxon>Streptophyta</taxon>
        <taxon>Embryophyta</taxon>
        <taxon>Tracheophyta</taxon>
        <taxon>Spermatophyta</taxon>
        <taxon>Magnoliopsida</taxon>
        <taxon>eudicotyledons</taxon>
        <taxon>Gunneridae</taxon>
        <taxon>Pentapetalae</taxon>
        <taxon>asterids</taxon>
        <taxon>lamiids</taxon>
        <taxon>Lamiales</taxon>
        <taxon>Lamiaceae</taxon>
        <taxon>Nepetoideae</taxon>
        <taxon>Elsholtzieae</taxon>
        <taxon>Perilla</taxon>
    </lineage>
</organism>
<evidence type="ECO:0000256" key="1">
    <source>
        <dbReference type="SAM" id="MobiDB-lite"/>
    </source>
</evidence>
<dbReference type="Proteomes" id="UP001190926">
    <property type="component" value="Unassembled WGS sequence"/>
</dbReference>
<accession>A0AAD4NYZ2</accession>
<dbReference type="PANTHER" id="PTHR26312:SF168">
    <property type="entry name" value="OS06G0606700 PROTEIN"/>
    <property type="match status" value="1"/>
</dbReference>
<evidence type="ECO:0000313" key="3">
    <source>
        <dbReference type="Proteomes" id="UP001190926"/>
    </source>
</evidence>
<dbReference type="Gene3D" id="1.25.40.10">
    <property type="entry name" value="Tetratricopeptide repeat domain"/>
    <property type="match status" value="1"/>
</dbReference>
<feature type="compositionally biased region" description="Gly residues" evidence="1">
    <location>
        <begin position="121"/>
        <end position="137"/>
    </location>
</feature>
<feature type="compositionally biased region" description="Low complexity" evidence="1">
    <location>
        <begin position="12"/>
        <end position="24"/>
    </location>
</feature>
<name>A0AAD4NYZ2_PERFH</name>
<dbReference type="PANTHER" id="PTHR26312">
    <property type="entry name" value="TETRATRICOPEPTIDE REPEAT PROTEIN 5"/>
    <property type="match status" value="1"/>
</dbReference>
<sequence>MLLRSSSSPILNSWPPNSPSGSGPQPEPDALPQLLRTRSVSLTTSFDGHSGRIALDSDLKDPLKLKKSLRPPSPAADPVKIQGRGEVASFLLSSSGLGEATAEEGEVDACLAERTLQAVPAGGGGGVGSRGSCGGGGRGRDDGPGSGRGSTDAYYEMMIEANPGNPLFLANYAKFLKEVKGDFIRAEEFCERAILANPSDGNVLSLYADLIWQTHKDAARAEAYFDQAVKTDPNDCYVLASYARFLWDAEEDEEDEDEAEAVNNQYAMNINKSPSEFIHRESHWPPLAAAS</sequence>